<feature type="transmembrane region" description="Helical" evidence="1">
    <location>
        <begin position="207"/>
        <end position="230"/>
    </location>
</feature>
<protein>
    <submittedName>
        <fullName evidence="2">Uncharacterized protein</fullName>
    </submittedName>
</protein>
<dbReference type="RefSeq" id="WP_193529124.1">
    <property type="nucleotide sequence ID" value="NZ_JADCJZ010000001.1"/>
</dbReference>
<proteinExistence type="predicted"/>
<feature type="transmembrane region" description="Helical" evidence="1">
    <location>
        <begin position="50"/>
        <end position="68"/>
    </location>
</feature>
<evidence type="ECO:0000256" key="1">
    <source>
        <dbReference type="SAM" id="Phobius"/>
    </source>
</evidence>
<feature type="transmembrane region" description="Helical" evidence="1">
    <location>
        <begin position="261"/>
        <end position="281"/>
    </location>
</feature>
<comment type="caution">
    <text evidence="2">The sequence shown here is derived from an EMBL/GenBank/DDBJ whole genome shotgun (WGS) entry which is preliminary data.</text>
</comment>
<feature type="transmembrane region" description="Helical" evidence="1">
    <location>
        <begin position="21"/>
        <end position="44"/>
    </location>
</feature>
<name>A0ABR9QSJ8_9ACTN</name>
<accession>A0ABR9QSJ8</accession>
<sequence>MKNSEIYRRTLKFSVMRLVRTVLCLVLLAALPLVAFVATGMAGLDEMAQLAATGVAFIIALIVFYVVAHYGGYLLTAGQVAMITEGVATGQLPEDTYEAGKRAVKSRFATASVYYGLWSITKAITNEISAGMNAIARGIDGDNQNGAASVIAGIISAVVSVVLEYLNYCSLGWVFLHGEQSAFKSTCDGAVVYFQNWKTLMKNSAKVIAITVVSLALIGGAFFGVAYLVLGSIEPLTAVLSQIDATATLEDGSAVPAGTSLIVLCAVIALVLWSGIHGAFVKPYILVSVMRRYIEAGRADTPQVDVYEKLSGMSKGFKKALDRAGEEAPSAA</sequence>
<evidence type="ECO:0000313" key="2">
    <source>
        <dbReference type="EMBL" id="MBE5023702.1"/>
    </source>
</evidence>
<keyword evidence="3" id="KW-1185">Reference proteome</keyword>
<keyword evidence="1" id="KW-0472">Membrane</keyword>
<organism evidence="2 3">
    <name type="scientific">Thermophilibacter gallinarum</name>
    <dbReference type="NCBI Taxonomy" id="2779357"/>
    <lineage>
        <taxon>Bacteria</taxon>
        <taxon>Bacillati</taxon>
        <taxon>Actinomycetota</taxon>
        <taxon>Coriobacteriia</taxon>
        <taxon>Coriobacteriales</taxon>
        <taxon>Atopobiaceae</taxon>
        <taxon>Thermophilibacter</taxon>
    </lineage>
</organism>
<reference evidence="2 3" key="1">
    <citation type="submission" date="2020-10" db="EMBL/GenBank/DDBJ databases">
        <title>ChiBAC.</title>
        <authorList>
            <person name="Zenner C."/>
            <person name="Hitch T.C.A."/>
            <person name="Clavel T."/>
        </authorList>
    </citation>
    <scope>NUCLEOTIDE SEQUENCE [LARGE SCALE GENOMIC DNA]</scope>
    <source>
        <strain evidence="2 3">DSM 107455</strain>
    </source>
</reference>
<dbReference type="Proteomes" id="UP001194273">
    <property type="component" value="Unassembled WGS sequence"/>
</dbReference>
<keyword evidence="1" id="KW-1133">Transmembrane helix</keyword>
<keyword evidence="1" id="KW-0812">Transmembrane</keyword>
<dbReference type="EMBL" id="JADCJZ010000001">
    <property type="protein sequence ID" value="MBE5023702.1"/>
    <property type="molecule type" value="Genomic_DNA"/>
</dbReference>
<gene>
    <name evidence="2" type="ORF">INF26_02385</name>
</gene>
<evidence type="ECO:0000313" key="3">
    <source>
        <dbReference type="Proteomes" id="UP001194273"/>
    </source>
</evidence>